<gene>
    <name evidence="1" type="ORF">HGM15179_006986</name>
</gene>
<name>A0A8K1LNI3_9PASS</name>
<dbReference type="Proteomes" id="UP000796761">
    <property type="component" value="Unassembled WGS sequence"/>
</dbReference>
<accession>A0A8K1LNI3</accession>
<organism evidence="1 2">
    <name type="scientific">Zosterops borbonicus</name>
    <dbReference type="NCBI Taxonomy" id="364589"/>
    <lineage>
        <taxon>Eukaryota</taxon>
        <taxon>Metazoa</taxon>
        <taxon>Chordata</taxon>
        <taxon>Craniata</taxon>
        <taxon>Vertebrata</taxon>
        <taxon>Euteleostomi</taxon>
        <taxon>Archelosauria</taxon>
        <taxon>Archosauria</taxon>
        <taxon>Dinosauria</taxon>
        <taxon>Saurischia</taxon>
        <taxon>Theropoda</taxon>
        <taxon>Coelurosauria</taxon>
        <taxon>Aves</taxon>
        <taxon>Neognathae</taxon>
        <taxon>Neoaves</taxon>
        <taxon>Telluraves</taxon>
        <taxon>Australaves</taxon>
        <taxon>Passeriformes</taxon>
        <taxon>Sylvioidea</taxon>
        <taxon>Zosteropidae</taxon>
        <taxon>Zosterops</taxon>
    </lineage>
</organism>
<proteinExistence type="predicted"/>
<dbReference type="EMBL" id="SWJQ01000160">
    <property type="protein sequence ID" value="TRZ20131.1"/>
    <property type="molecule type" value="Genomic_DNA"/>
</dbReference>
<evidence type="ECO:0000313" key="2">
    <source>
        <dbReference type="Proteomes" id="UP000796761"/>
    </source>
</evidence>
<evidence type="ECO:0000313" key="1">
    <source>
        <dbReference type="EMBL" id="TRZ20131.1"/>
    </source>
</evidence>
<reference evidence="1" key="1">
    <citation type="submission" date="2019-04" db="EMBL/GenBank/DDBJ databases">
        <title>Genome assembly of Zosterops borbonicus 15179.</title>
        <authorList>
            <person name="Leroy T."/>
            <person name="Anselmetti Y."/>
            <person name="Tilak M.-K."/>
            <person name="Nabholz B."/>
        </authorList>
    </citation>
    <scope>NUCLEOTIDE SEQUENCE</scope>
    <source>
        <strain evidence="1">HGM_15179</strain>
        <tissue evidence="1">Muscle</tissue>
    </source>
</reference>
<keyword evidence="2" id="KW-1185">Reference proteome</keyword>
<comment type="caution">
    <text evidence="1">The sequence shown here is derived from an EMBL/GenBank/DDBJ whole genome shotgun (WGS) entry which is preliminary data.</text>
</comment>
<feature type="non-terminal residue" evidence="1">
    <location>
        <position position="1"/>
    </location>
</feature>
<sequence>MVGGTLVPRAGKLPFGPDGAVGDTTPCVSLSPDLGVGGADKTGFVHVSGKKLEKRQSKITELTHVIQCTVFISLPK</sequence>
<dbReference type="AlphaFoldDB" id="A0A8K1LNI3"/>
<protein>
    <submittedName>
        <fullName evidence="1">Uncharacterized protein</fullName>
    </submittedName>
</protein>